<protein>
    <submittedName>
        <fullName evidence="1">Uncharacterized protein</fullName>
    </submittedName>
</protein>
<dbReference type="KEGG" id="scor:J3U87_03500"/>
<organism evidence="1 2">
    <name type="scientific">Sulfidibacter corallicola</name>
    <dbReference type="NCBI Taxonomy" id="2818388"/>
    <lineage>
        <taxon>Bacteria</taxon>
        <taxon>Pseudomonadati</taxon>
        <taxon>Acidobacteriota</taxon>
        <taxon>Holophagae</taxon>
        <taxon>Acanthopleuribacterales</taxon>
        <taxon>Acanthopleuribacteraceae</taxon>
        <taxon>Sulfidibacter</taxon>
    </lineage>
</organism>
<gene>
    <name evidence="1" type="ORF">J3U87_03500</name>
</gene>
<dbReference type="AlphaFoldDB" id="A0A8A4TRA2"/>
<evidence type="ECO:0000313" key="2">
    <source>
        <dbReference type="Proteomes" id="UP000663929"/>
    </source>
</evidence>
<dbReference type="Proteomes" id="UP000663929">
    <property type="component" value="Chromosome"/>
</dbReference>
<accession>A0A8A4TRA2</accession>
<evidence type="ECO:0000313" key="1">
    <source>
        <dbReference type="EMBL" id="QTD51511.1"/>
    </source>
</evidence>
<name>A0A8A4TRA2_SULCO</name>
<keyword evidence="2" id="KW-1185">Reference proteome</keyword>
<sequence>MRGYSLPEFAVATLIGFALIGAALHFSRVLVFQTLHQRQQATSAIHVRMARLEIHRALTHHEPHFWRTFPPRHSPIHEADGAEGGYLFRHQCPRSNGFACLQAFDLMPPAEPRPLYRCSNEGRRIDTEGWIRLEATTLDAAAAWPQPGEVLLFHRPERSFCAAIGDAVPPEFRLVGPDRQVWDRPATFNPADTTITSLGSLNVHHWYLQPEPERDQELVHRSWFLDGNGWHPRRGQTSFSMIHAMHWLPAERNLPHRLALVGRSRIALDRPTPLVLGSHVYRKEVHCAILEL</sequence>
<dbReference type="RefSeq" id="WP_237381641.1">
    <property type="nucleotide sequence ID" value="NZ_CP071793.1"/>
</dbReference>
<reference evidence="1" key="1">
    <citation type="submission" date="2021-03" db="EMBL/GenBank/DDBJ databases">
        <title>Acanthopleuribacteraceae sp. M133.</title>
        <authorList>
            <person name="Wang G."/>
        </authorList>
    </citation>
    <scope>NUCLEOTIDE SEQUENCE</scope>
    <source>
        <strain evidence="1">M133</strain>
    </source>
</reference>
<dbReference type="EMBL" id="CP071793">
    <property type="protein sequence ID" value="QTD51511.1"/>
    <property type="molecule type" value="Genomic_DNA"/>
</dbReference>
<proteinExistence type="predicted"/>